<dbReference type="EMBL" id="AMZH03017092">
    <property type="protein sequence ID" value="RRT43518.1"/>
    <property type="molecule type" value="Genomic_DNA"/>
</dbReference>
<feature type="compositionally biased region" description="Polar residues" evidence="1">
    <location>
        <begin position="27"/>
        <end position="50"/>
    </location>
</feature>
<reference evidence="2 3" key="1">
    <citation type="journal article" date="2014" name="Agronomy (Basel)">
        <title>A Draft Genome Sequence for Ensete ventricosum, the Drought-Tolerant Tree Against Hunger.</title>
        <authorList>
            <person name="Harrison J."/>
            <person name="Moore K.A."/>
            <person name="Paszkiewicz K."/>
            <person name="Jones T."/>
            <person name="Grant M."/>
            <person name="Ambacheew D."/>
            <person name="Muzemil S."/>
            <person name="Studholme D.J."/>
        </authorList>
    </citation>
    <scope>NUCLEOTIDE SEQUENCE [LARGE SCALE GENOMIC DNA]</scope>
</reference>
<name>A0A426XVG9_ENSVE</name>
<sequence length="126" mass="13121">PRQPDPSLAATLQPFRLFASAALRSNPPVSSAAQDSVSATAQDPVSSVAQDSDRPVAALSIVVVFELGVDSARGWDRGGRGRDPLAAKLSMRLLLEKEAPAATSTASTAPLLRCCSTASACKKRFI</sequence>
<evidence type="ECO:0000256" key="1">
    <source>
        <dbReference type="SAM" id="MobiDB-lite"/>
    </source>
</evidence>
<evidence type="ECO:0000313" key="3">
    <source>
        <dbReference type="Proteomes" id="UP000287651"/>
    </source>
</evidence>
<gene>
    <name evidence="2" type="ORF">B296_00056365</name>
</gene>
<dbReference type="Proteomes" id="UP000287651">
    <property type="component" value="Unassembled WGS sequence"/>
</dbReference>
<feature type="non-terminal residue" evidence="2">
    <location>
        <position position="1"/>
    </location>
</feature>
<dbReference type="AlphaFoldDB" id="A0A426XVG9"/>
<protein>
    <submittedName>
        <fullName evidence="2">Uncharacterized protein</fullName>
    </submittedName>
</protein>
<evidence type="ECO:0000313" key="2">
    <source>
        <dbReference type="EMBL" id="RRT43518.1"/>
    </source>
</evidence>
<comment type="caution">
    <text evidence="2">The sequence shown here is derived from an EMBL/GenBank/DDBJ whole genome shotgun (WGS) entry which is preliminary data.</text>
</comment>
<feature type="region of interest" description="Disordered" evidence="1">
    <location>
        <begin position="27"/>
        <end position="52"/>
    </location>
</feature>
<accession>A0A426XVG9</accession>
<organism evidence="2 3">
    <name type="scientific">Ensete ventricosum</name>
    <name type="common">Abyssinian banana</name>
    <name type="synonym">Musa ensete</name>
    <dbReference type="NCBI Taxonomy" id="4639"/>
    <lineage>
        <taxon>Eukaryota</taxon>
        <taxon>Viridiplantae</taxon>
        <taxon>Streptophyta</taxon>
        <taxon>Embryophyta</taxon>
        <taxon>Tracheophyta</taxon>
        <taxon>Spermatophyta</taxon>
        <taxon>Magnoliopsida</taxon>
        <taxon>Liliopsida</taxon>
        <taxon>Zingiberales</taxon>
        <taxon>Musaceae</taxon>
        <taxon>Ensete</taxon>
    </lineage>
</organism>
<proteinExistence type="predicted"/>